<dbReference type="OrthoDB" id="764986at2"/>
<feature type="transmembrane region" description="Helical" evidence="1">
    <location>
        <begin position="145"/>
        <end position="163"/>
    </location>
</feature>
<evidence type="ECO:0000313" key="3">
    <source>
        <dbReference type="Proteomes" id="UP000032049"/>
    </source>
</evidence>
<dbReference type="STRING" id="1503925.TH53_11925"/>
<keyword evidence="1" id="KW-0472">Membrane</keyword>
<evidence type="ECO:0000256" key="1">
    <source>
        <dbReference type="SAM" id="Phobius"/>
    </source>
</evidence>
<name>A0A0D0GR26_9SPHI</name>
<keyword evidence="1" id="KW-0812">Transmembrane</keyword>
<dbReference type="AlphaFoldDB" id="A0A0D0GR26"/>
<comment type="caution">
    <text evidence="2">The sequence shown here is derived from an EMBL/GenBank/DDBJ whole genome shotgun (WGS) entry which is preliminary data.</text>
</comment>
<dbReference type="RefSeq" id="WP_041882277.1">
    <property type="nucleotide sequence ID" value="NZ_JXRA01000050.1"/>
</dbReference>
<gene>
    <name evidence="2" type="ORF">TH53_11925</name>
</gene>
<feature type="transmembrane region" description="Helical" evidence="1">
    <location>
        <begin position="121"/>
        <end position="139"/>
    </location>
</feature>
<feature type="transmembrane region" description="Helical" evidence="1">
    <location>
        <begin position="175"/>
        <end position="193"/>
    </location>
</feature>
<keyword evidence="3" id="KW-1185">Reference proteome</keyword>
<dbReference type="EMBL" id="JXRA01000050">
    <property type="protein sequence ID" value="KIO76971.1"/>
    <property type="molecule type" value="Genomic_DNA"/>
</dbReference>
<keyword evidence="1" id="KW-1133">Transmembrane helix</keyword>
<dbReference type="Proteomes" id="UP000032049">
    <property type="component" value="Unassembled WGS sequence"/>
</dbReference>
<proteinExistence type="predicted"/>
<feature type="transmembrane region" description="Helical" evidence="1">
    <location>
        <begin position="90"/>
        <end position="109"/>
    </location>
</feature>
<sequence length="201" mass="23580">MSALQQILSKKTDKELLFYINNIDKHTDEAVRLALAELRKRNVELPDQIELDIEAGFKIRAIRVLEKKKEIWTENVEEYLEAPEYYTKRAIYAFSILFSILIGTFMIASNRKTAGKEIWSVILFGILYIGLAPFVMAFIHLDKVPYWYIANSAGTLIMYELFWNRDFGKDIKYRTKSIWLPSVFGLILFVFFLNKDNNTQE</sequence>
<reference evidence="2 3" key="1">
    <citation type="submission" date="2015-01" db="EMBL/GenBank/DDBJ databases">
        <title>Draft genome sequence of Pedobacter sp. NL19 isolated from sludge of an effluent treatment pond in an abandoned uranium mine.</title>
        <authorList>
            <person name="Santos T."/>
            <person name="Caetano T."/>
            <person name="Covas C."/>
            <person name="Cruz A."/>
            <person name="Mendo S."/>
        </authorList>
    </citation>
    <scope>NUCLEOTIDE SEQUENCE [LARGE SCALE GENOMIC DNA]</scope>
    <source>
        <strain evidence="2 3">NL19</strain>
    </source>
</reference>
<organism evidence="2 3">
    <name type="scientific">Pedobacter lusitanus</name>
    <dbReference type="NCBI Taxonomy" id="1503925"/>
    <lineage>
        <taxon>Bacteria</taxon>
        <taxon>Pseudomonadati</taxon>
        <taxon>Bacteroidota</taxon>
        <taxon>Sphingobacteriia</taxon>
        <taxon>Sphingobacteriales</taxon>
        <taxon>Sphingobacteriaceae</taxon>
        <taxon>Pedobacter</taxon>
    </lineage>
</organism>
<accession>A0A0D0GR26</accession>
<evidence type="ECO:0000313" key="2">
    <source>
        <dbReference type="EMBL" id="KIO76971.1"/>
    </source>
</evidence>
<protein>
    <submittedName>
        <fullName evidence="2">Contig50, whole genome shotgun sequence</fullName>
    </submittedName>
</protein>